<dbReference type="InterPro" id="IPR035924">
    <property type="entry name" value="FlaG-like_sf"/>
</dbReference>
<keyword evidence="2" id="KW-0969">Cilium</keyword>
<dbReference type="Gene3D" id="3.30.160.170">
    <property type="entry name" value="FlaG-like"/>
    <property type="match status" value="1"/>
</dbReference>
<comment type="caution">
    <text evidence="2">The sequence shown here is derived from an EMBL/GenBank/DDBJ whole genome shotgun (WGS) entry which is preliminary data.</text>
</comment>
<dbReference type="InterPro" id="IPR005186">
    <property type="entry name" value="FlaG"/>
</dbReference>
<dbReference type="SUPFAM" id="SSF160214">
    <property type="entry name" value="FlaG-like"/>
    <property type="match status" value="1"/>
</dbReference>
<keyword evidence="2" id="KW-0966">Cell projection</keyword>
<protein>
    <submittedName>
        <fullName evidence="2">Flagellar protein FlaG</fullName>
    </submittedName>
</protein>
<reference evidence="2 3" key="1">
    <citation type="submission" date="2019-09" db="EMBL/GenBank/DDBJ databases">
        <authorList>
            <person name="Kevbrin V."/>
            <person name="Grouzdev D.S."/>
        </authorList>
    </citation>
    <scope>NUCLEOTIDE SEQUENCE [LARGE SCALE GENOMIC DNA]</scope>
    <source>
        <strain evidence="2 3">G-192</strain>
    </source>
</reference>
<gene>
    <name evidence="2" type="ORF">F1654_10315</name>
</gene>
<keyword evidence="2" id="KW-0282">Flagellum</keyword>
<accession>A0A5M6ZBX9</accession>
<sequence>MTDIATLMSGTALSSSEWAANAGGTKGSQQRGSEGDNPIETAIKAAIGKALPQTVDKIEALRDRLDASGRSRLLIDREERAGRFIYRILNPDTGETMRQWPPEGYLDLIAFLRDGQGGVVDQRV</sequence>
<dbReference type="Proteomes" id="UP000325122">
    <property type="component" value="Unassembled WGS sequence"/>
</dbReference>
<proteinExistence type="predicted"/>
<dbReference type="RefSeq" id="WP_150023474.1">
    <property type="nucleotide sequence ID" value="NZ_VWOJ01000003.1"/>
</dbReference>
<dbReference type="Pfam" id="PF03646">
    <property type="entry name" value="FlaG"/>
    <property type="match status" value="1"/>
</dbReference>
<dbReference type="EMBL" id="VWOJ01000003">
    <property type="protein sequence ID" value="KAA5802223.1"/>
    <property type="molecule type" value="Genomic_DNA"/>
</dbReference>
<evidence type="ECO:0000256" key="1">
    <source>
        <dbReference type="SAM" id="MobiDB-lite"/>
    </source>
</evidence>
<name>A0A5M6ZBX9_9PROT</name>
<evidence type="ECO:0000313" key="3">
    <source>
        <dbReference type="Proteomes" id="UP000325122"/>
    </source>
</evidence>
<dbReference type="AlphaFoldDB" id="A0A5M6ZBX9"/>
<organism evidence="2 3">
    <name type="scientific">Alkalicaulis satelles</name>
    <dbReference type="NCBI Taxonomy" id="2609175"/>
    <lineage>
        <taxon>Bacteria</taxon>
        <taxon>Pseudomonadati</taxon>
        <taxon>Pseudomonadota</taxon>
        <taxon>Alphaproteobacteria</taxon>
        <taxon>Maricaulales</taxon>
        <taxon>Maricaulaceae</taxon>
        <taxon>Alkalicaulis</taxon>
    </lineage>
</organism>
<feature type="region of interest" description="Disordered" evidence="1">
    <location>
        <begin position="17"/>
        <end position="37"/>
    </location>
</feature>
<evidence type="ECO:0000313" key="2">
    <source>
        <dbReference type="EMBL" id="KAA5802223.1"/>
    </source>
</evidence>
<keyword evidence="3" id="KW-1185">Reference proteome</keyword>